<sequence>MTSRRPPRDNGTRPRPRLQSPSPSRPSDPSATSVSMSRSVVVGMKFTSFLVFAVLALAGVQAASEISVRIERHFPCSASSGPKKENLLIKFPSYKTAGVEFHEEVNEQGHKCFRMAGGKVEVYGGGLDGSKKYYVHLETRIGIHGKPERCVNADSNGCGGIGSCVHCDICRTMGGSLKNFVQIFQGDKPAQCSVQGLPAGLYTDLSLRVCLPTKNELLPFLDQNASRAEQLWDLFVSSRARSGEIPLVIAARIFDRPINNLDAKQLNTILHDSKEGMIGCHWIYATVSQQN</sequence>
<dbReference type="Proteomes" id="UP000835052">
    <property type="component" value="Unassembled WGS sequence"/>
</dbReference>
<feature type="compositionally biased region" description="Basic and acidic residues" evidence="2">
    <location>
        <begin position="1"/>
        <end position="12"/>
    </location>
</feature>
<protein>
    <submittedName>
        <fullName evidence="3">Uncharacterized protein</fullName>
    </submittedName>
</protein>
<evidence type="ECO:0000313" key="3">
    <source>
        <dbReference type="EMBL" id="CAD6193283.1"/>
    </source>
</evidence>
<feature type="region of interest" description="Disordered" evidence="2">
    <location>
        <begin position="1"/>
        <end position="33"/>
    </location>
</feature>
<evidence type="ECO:0000256" key="2">
    <source>
        <dbReference type="SAM" id="MobiDB-lite"/>
    </source>
</evidence>
<dbReference type="InterPro" id="IPR036846">
    <property type="entry name" value="GM2-AP_sf"/>
</dbReference>
<dbReference type="AlphaFoldDB" id="A0A8S1HAM5"/>
<name>A0A8S1HAM5_9PELO</name>
<gene>
    <name evidence="3" type="ORF">CAUJ_LOCUS9202</name>
</gene>
<reference evidence="3" key="1">
    <citation type="submission" date="2020-10" db="EMBL/GenBank/DDBJ databases">
        <authorList>
            <person name="Kikuchi T."/>
        </authorList>
    </citation>
    <scope>NUCLEOTIDE SEQUENCE</scope>
    <source>
        <strain evidence="3">NKZ352</strain>
    </source>
</reference>
<keyword evidence="4" id="KW-1185">Reference proteome</keyword>
<dbReference type="PANTHER" id="PTHR37976:SF3">
    <property type="entry name" value="PROTEIN CBG16927"/>
    <property type="match status" value="1"/>
</dbReference>
<proteinExistence type="predicted"/>
<feature type="compositionally biased region" description="Low complexity" evidence="2">
    <location>
        <begin position="17"/>
        <end position="33"/>
    </location>
</feature>
<keyword evidence="1" id="KW-0732">Signal</keyword>
<dbReference type="EMBL" id="CAJGYM010000034">
    <property type="protein sequence ID" value="CAD6193283.1"/>
    <property type="molecule type" value="Genomic_DNA"/>
</dbReference>
<dbReference type="SUPFAM" id="SSF63707">
    <property type="entry name" value="Ganglioside M2 (gm2) activator"/>
    <property type="match status" value="1"/>
</dbReference>
<evidence type="ECO:0000256" key="1">
    <source>
        <dbReference type="ARBA" id="ARBA00022729"/>
    </source>
</evidence>
<organism evidence="3 4">
    <name type="scientific">Caenorhabditis auriculariae</name>
    <dbReference type="NCBI Taxonomy" id="2777116"/>
    <lineage>
        <taxon>Eukaryota</taxon>
        <taxon>Metazoa</taxon>
        <taxon>Ecdysozoa</taxon>
        <taxon>Nematoda</taxon>
        <taxon>Chromadorea</taxon>
        <taxon>Rhabditida</taxon>
        <taxon>Rhabditina</taxon>
        <taxon>Rhabditomorpha</taxon>
        <taxon>Rhabditoidea</taxon>
        <taxon>Rhabditidae</taxon>
        <taxon>Peloderinae</taxon>
        <taxon>Caenorhabditis</taxon>
    </lineage>
</organism>
<dbReference type="PANTHER" id="PTHR37976">
    <property type="entry name" value="PROTEIN CBG16927"/>
    <property type="match status" value="1"/>
</dbReference>
<evidence type="ECO:0000313" key="4">
    <source>
        <dbReference type="Proteomes" id="UP000835052"/>
    </source>
</evidence>
<dbReference type="OrthoDB" id="5811289at2759"/>
<comment type="caution">
    <text evidence="3">The sequence shown here is derived from an EMBL/GenBank/DDBJ whole genome shotgun (WGS) entry which is preliminary data.</text>
</comment>
<accession>A0A8S1HAM5</accession>